<evidence type="ECO:0000313" key="4">
    <source>
        <dbReference type="Proteomes" id="UP000446768"/>
    </source>
</evidence>
<feature type="signal peptide" evidence="1">
    <location>
        <begin position="1"/>
        <end position="24"/>
    </location>
</feature>
<accession>A0A7X2IKF8</accession>
<keyword evidence="4" id="KW-1185">Reference proteome</keyword>
<dbReference type="RefSeq" id="WP_154371661.1">
    <property type="nucleotide sequence ID" value="NZ_WKJJ01000003.1"/>
</dbReference>
<feature type="chain" id="PRO_5030955525" evidence="1">
    <location>
        <begin position="25"/>
        <end position="223"/>
    </location>
</feature>
<comment type="caution">
    <text evidence="3">The sequence shown here is derived from an EMBL/GenBank/DDBJ whole genome shotgun (WGS) entry which is preliminary data.</text>
</comment>
<evidence type="ECO:0000256" key="1">
    <source>
        <dbReference type="SAM" id="SignalP"/>
    </source>
</evidence>
<sequence length="223" mass="23934">MFKPAIRTVVASAILACCAVNANATVIDFNNLANTAAPNGYQSGSYTAFDGASFSLGGYTFTSSIYSQYWIGTSYSPSDYYYQPYNGTDYLLAYDVTITSNTNQPFSLNSVDMASWDSWYTQYFGSTPIGLTGTRANGTQTSATISITNLNQNQVSGNDFEHFIAGADFSNLTSLRIRSNDGPYFALDNLDIGPGTNVPEPGSLALLGLGIAGIAAARRRKQR</sequence>
<dbReference type="EMBL" id="WKJJ01000003">
    <property type="protein sequence ID" value="MRV71167.1"/>
    <property type="molecule type" value="Genomic_DNA"/>
</dbReference>
<dbReference type="InterPro" id="IPR013424">
    <property type="entry name" value="Ice-binding_C"/>
</dbReference>
<keyword evidence="1" id="KW-0732">Signal</keyword>
<evidence type="ECO:0000259" key="2">
    <source>
        <dbReference type="Pfam" id="PF07589"/>
    </source>
</evidence>
<dbReference type="AlphaFoldDB" id="A0A7X2IKF8"/>
<organism evidence="3 4">
    <name type="scientific">Pseudoduganella rivuli</name>
    <dbReference type="NCBI Taxonomy" id="2666085"/>
    <lineage>
        <taxon>Bacteria</taxon>
        <taxon>Pseudomonadati</taxon>
        <taxon>Pseudomonadota</taxon>
        <taxon>Betaproteobacteria</taxon>
        <taxon>Burkholderiales</taxon>
        <taxon>Oxalobacteraceae</taxon>
        <taxon>Telluria group</taxon>
        <taxon>Pseudoduganella</taxon>
    </lineage>
</organism>
<name>A0A7X2IKF8_9BURK</name>
<gene>
    <name evidence="3" type="ORF">GJ700_05470</name>
</gene>
<proteinExistence type="predicted"/>
<protein>
    <submittedName>
        <fullName evidence="3">PEP-CTERM sorting domain-containing protein</fullName>
    </submittedName>
</protein>
<dbReference type="Pfam" id="PF07589">
    <property type="entry name" value="PEP-CTERM"/>
    <property type="match status" value="1"/>
</dbReference>
<dbReference type="Proteomes" id="UP000446768">
    <property type="component" value="Unassembled WGS sequence"/>
</dbReference>
<feature type="domain" description="Ice-binding protein C-terminal" evidence="2">
    <location>
        <begin position="198"/>
        <end position="220"/>
    </location>
</feature>
<dbReference type="NCBIfam" id="TIGR02595">
    <property type="entry name" value="PEP_CTERM"/>
    <property type="match status" value="1"/>
</dbReference>
<reference evidence="3 4" key="1">
    <citation type="submission" date="2019-11" db="EMBL/GenBank/DDBJ databases">
        <title>Novel species isolated from a subtropical stream in China.</title>
        <authorList>
            <person name="Lu H."/>
        </authorList>
    </citation>
    <scope>NUCLEOTIDE SEQUENCE [LARGE SCALE GENOMIC DNA]</scope>
    <source>
        <strain evidence="3 4">FT92W</strain>
    </source>
</reference>
<evidence type="ECO:0000313" key="3">
    <source>
        <dbReference type="EMBL" id="MRV71167.1"/>
    </source>
</evidence>